<dbReference type="Proteomes" id="UP000291343">
    <property type="component" value="Unassembled WGS sequence"/>
</dbReference>
<evidence type="ECO:0000313" key="3">
    <source>
        <dbReference type="Proteomes" id="UP000291343"/>
    </source>
</evidence>
<accession>A0A482X4Z1</accession>
<reference evidence="2 3" key="1">
    <citation type="journal article" date="2017" name="Gigascience">
        <title>Genome sequence of the small brown planthopper, Laodelphax striatellus.</title>
        <authorList>
            <person name="Zhu J."/>
            <person name="Jiang F."/>
            <person name="Wang X."/>
            <person name="Yang P."/>
            <person name="Bao Y."/>
            <person name="Zhao W."/>
            <person name="Wang W."/>
            <person name="Lu H."/>
            <person name="Wang Q."/>
            <person name="Cui N."/>
            <person name="Li J."/>
            <person name="Chen X."/>
            <person name="Luo L."/>
            <person name="Yu J."/>
            <person name="Kang L."/>
            <person name="Cui F."/>
        </authorList>
    </citation>
    <scope>NUCLEOTIDE SEQUENCE [LARGE SCALE GENOMIC DNA]</scope>
    <source>
        <strain evidence="2">Lst14</strain>
    </source>
</reference>
<dbReference type="InParanoid" id="A0A482X4Z1"/>
<name>A0A482X4Z1_LAOST</name>
<dbReference type="STRING" id="195883.A0A482X4Z1"/>
<comment type="caution">
    <text evidence="2">The sequence shown here is derived from an EMBL/GenBank/DDBJ whole genome shotgun (WGS) entry which is preliminary data.</text>
</comment>
<evidence type="ECO:0000313" key="2">
    <source>
        <dbReference type="EMBL" id="RZF40793.1"/>
    </source>
</evidence>
<feature type="non-terminal residue" evidence="2">
    <location>
        <position position="85"/>
    </location>
</feature>
<feature type="region of interest" description="Disordered" evidence="1">
    <location>
        <begin position="1"/>
        <end position="25"/>
    </location>
</feature>
<feature type="compositionally biased region" description="Basic and acidic residues" evidence="1">
    <location>
        <begin position="10"/>
        <end position="25"/>
    </location>
</feature>
<proteinExistence type="predicted"/>
<dbReference type="OrthoDB" id="74807at2759"/>
<dbReference type="AlphaFoldDB" id="A0A482X4Z1"/>
<dbReference type="SMR" id="A0A482X4Z1"/>
<organism evidence="2 3">
    <name type="scientific">Laodelphax striatellus</name>
    <name type="common">Small brown planthopper</name>
    <name type="synonym">Delphax striatella</name>
    <dbReference type="NCBI Taxonomy" id="195883"/>
    <lineage>
        <taxon>Eukaryota</taxon>
        <taxon>Metazoa</taxon>
        <taxon>Ecdysozoa</taxon>
        <taxon>Arthropoda</taxon>
        <taxon>Hexapoda</taxon>
        <taxon>Insecta</taxon>
        <taxon>Pterygota</taxon>
        <taxon>Neoptera</taxon>
        <taxon>Paraneoptera</taxon>
        <taxon>Hemiptera</taxon>
        <taxon>Auchenorrhyncha</taxon>
        <taxon>Fulgoroidea</taxon>
        <taxon>Delphacidae</taxon>
        <taxon>Criomorphinae</taxon>
        <taxon>Laodelphax</taxon>
    </lineage>
</organism>
<evidence type="ECO:0000256" key="1">
    <source>
        <dbReference type="SAM" id="MobiDB-lite"/>
    </source>
</evidence>
<sequence length="85" mass="9698">MANKGAIPRESSRLKDSNQKLVLDEATRSSRAQKALEALEADNSHEDPHLVLVDYKKLPKFEETLDTRGGRKRRLRVQNIINKDS</sequence>
<gene>
    <name evidence="2" type="ORF">LSTR_LSTR009278</name>
</gene>
<keyword evidence="3" id="KW-1185">Reference proteome</keyword>
<protein>
    <submittedName>
        <fullName evidence="2">Uncharacterized protein</fullName>
    </submittedName>
</protein>
<dbReference type="EMBL" id="QKKF02017624">
    <property type="protein sequence ID" value="RZF40793.1"/>
    <property type="molecule type" value="Genomic_DNA"/>
</dbReference>